<evidence type="ECO:0000256" key="1">
    <source>
        <dbReference type="ARBA" id="ARBA00004651"/>
    </source>
</evidence>
<sequence length="605" mass="64509">MTGVRAAAGMAAGIAWRSARRPVVLLTLVALAGAAAPVGAAWATRGTIDRVATAAPLGELVAVAVALAVAGIATATLPQLEQYLQAEVGRAANLASAERLHTAVGRFVGLGRFEDPRFLDRLQLAGEGERAAGAVVGSGLASVRSLLALGGFVGSLLVLSPVMTAVVLVAAVPTLVAEFRLSRARADMTFDISPVERRELFYRNLLTSSDAAKEIRLFGIAAFLRTRMLTERRTADDARRRIDRRDLLTQGGLALFGAVVAGGGLVWAVRAARSGSLSIGDVSLFLLAIAGVQSALAGAINQLAQLHHQLLMFGHLRTVVTAGPDLPVASRPTPVPALTRGIELRDVWFRYGPDAPWVLRGVTLTIPPDRATALVGRNGSGKSTLIKLLCRFYDPERGTIHWDGVDLRELDPAALRERITAVFQDFVEYDLTAAENIGLGDLTGLDDQERIRAAARRAGVDAELAGLPAGYRTLLSRMFFTEADREDPSTGVVLSGGQWQRVAVARAFLRDHRDLMILDEPSAGLDAEAEYQIHAGLRSHRAGRTSLLISHRMGSLRDADRILVLDQGELAEQGTHAELLAADGVYARLFRLQAAGYAEEPVAAP</sequence>
<dbReference type="InterPro" id="IPR036640">
    <property type="entry name" value="ABC1_TM_sf"/>
</dbReference>
<dbReference type="InterPro" id="IPR039421">
    <property type="entry name" value="Type_1_exporter"/>
</dbReference>
<organism evidence="10 11">
    <name type="scientific">Cryptosporangium japonicum</name>
    <dbReference type="NCBI Taxonomy" id="80872"/>
    <lineage>
        <taxon>Bacteria</taxon>
        <taxon>Bacillati</taxon>
        <taxon>Actinomycetota</taxon>
        <taxon>Actinomycetes</taxon>
        <taxon>Cryptosporangiales</taxon>
        <taxon>Cryptosporangiaceae</taxon>
        <taxon>Cryptosporangium</taxon>
    </lineage>
</organism>
<dbReference type="Pfam" id="PF00005">
    <property type="entry name" value="ABC_tran"/>
    <property type="match status" value="1"/>
</dbReference>
<dbReference type="InterPro" id="IPR011527">
    <property type="entry name" value="ABC1_TM_dom"/>
</dbReference>
<feature type="transmembrane region" description="Helical" evidence="7">
    <location>
        <begin position="247"/>
        <end position="270"/>
    </location>
</feature>
<dbReference type="Gene3D" id="1.20.1560.10">
    <property type="entry name" value="ABC transporter type 1, transmembrane domain"/>
    <property type="match status" value="1"/>
</dbReference>
<feature type="transmembrane region" description="Helical" evidence="7">
    <location>
        <begin position="53"/>
        <end position="77"/>
    </location>
</feature>
<evidence type="ECO:0000256" key="3">
    <source>
        <dbReference type="ARBA" id="ARBA00022741"/>
    </source>
</evidence>
<feature type="transmembrane region" description="Helical" evidence="7">
    <location>
        <begin position="158"/>
        <end position="179"/>
    </location>
</feature>
<dbReference type="SMART" id="SM00382">
    <property type="entry name" value="AAA"/>
    <property type="match status" value="1"/>
</dbReference>
<evidence type="ECO:0000256" key="4">
    <source>
        <dbReference type="ARBA" id="ARBA00022840"/>
    </source>
</evidence>
<keyword evidence="11" id="KW-1185">Reference proteome</keyword>
<evidence type="ECO:0000313" key="10">
    <source>
        <dbReference type="EMBL" id="GAA0241045.1"/>
    </source>
</evidence>
<keyword evidence="2 7" id="KW-0812">Transmembrane</keyword>
<name>A0ABN0U787_9ACTN</name>
<evidence type="ECO:0000313" key="11">
    <source>
        <dbReference type="Proteomes" id="UP001500967"/>
    </source>
</evidence>
<reference evidence="10 11" key="1">
    <citation type="journal article" date="2019" name="Int. J. Syst. Evol. Microbiol.">
        <title>The Global Catalogue of Microorganisms (GCM) 10K type strain sequencing project: providing services to taxonomists for standard genome sequencing and annotation.</title>
        <authorList>
            <consortium name="The Broad Institute Genomics Platform"/>
            <consortium name="The Broad Institute Genome Sequencing Center for Infectious Disease"/>
            <person name="Wu L."/>
            <person name="Ma J."/>
        </authorList>
    </citation>
    <scope>NUCLEOTIDE SEQUENCE [LARGE SCALE GENOMIC DNA]</scope>
    <source>
        <strain evidence="10 11">JCM 10425</strain>
    </source>
</reference>
<comment type="caution">
    <text evidence="10">The sequence shown here is derived from an EMBL/GenBank/DDBJ whole genome shotgun (WGS) entry which is preliminary data.</text>
</comment>
<evidence type="ECO:0000256" key="5">
    <source>
        <dbReference type="ARBA" id="ARBA00022989"/>
    </source>
</evidence>
<dbReference type="PROSITE" id="PS50929">
    <property type="entry name" value="ABC_TM1F"/>
    <property type="match status" value="1"/>
</dbReference>
<keyword evidence="5 7" id="KW-1133">Transmembrane helix</keyword>
<evidence type="ECO:0000259" key="8">
    <source>
        <dbReference type="PROSITE" id="PS50893"/>
    </source>
</evidence>
<dbReference type="SUPFAM" id="SSF52540">
    <property type="entry name" value="P-loop containing nucleoside triphosphate hydrolases"/>
    <property type="match status" value="1"/>
</dbReference>
<comment type="subcellular location">
    <subcellularLocation>
        <location evidence="1">Cell membrane</location>
        <topology evidence="1">Multi-pass membrane protein</topology>
    </subcellularLocation>
</comment>
<dbReference type="Gene3D" id="3.40.50.300">
    <property type="entry name" value="P-loop containing nucleotide triphosphate hydrolases"/>
    <property type="match status" value="1"/>
</dbReference>
<proteinExistence type="predicted"/>
<keyword evidence="6 7" id="KW-0472">Membrane</keyword>
<evidence type="ECO:0000256" key="2">
    <source>
        <dbReference type="ARBA" id="ARBA00022692"/>
    </source>
</evidence>
<dbReference type="PROSITE" id="PS50893">
    <property type="entry name" value="ABC_TRANSPORTER_2"/>
    <property type="match status" value="1"/>
</dbReference>
<protein>
    <submittedName>
        <fullName evidence="10">ABC transporter ATP-binding protein</fullName>
    </submittedName>
</protein>
<dbReference type="EMBL" id="BAAAGX010000010">
    <property type="protein sequence ID" value="GAA0241045.1"/>
    <property type="molecule type" value="Genomic_DNA"/>
</dbReference>
<gene>
    <name evidence="10" type="ORF">GCM10009539_27990</name>
</gene>
<dbReference type="GO" id="GO:0005524">
    <property type="term" value="F:ATP binding"/>
    <property type="evidence" value="ECO:0007669"/>
    <property type="project" value="UniProtKB-KW"/>
</dbReference>
<accession>A0ABN0U787</accession>
<evidence type="ECO:0000256" key="6">
    <source>
        <dbReference type="ARBA" id="ARBA00023136"/>
    </source>
</evidence>
<feature type="transmembrane region" description="Helical" evidence="7">
    <location>
        <begin position="282"/>
        <end position="304"/>
    </location>
</feature>
<dbReference type="InterPro" id="IPR003593">
    <property type="entry name" value="AAA+_ATPase"/>
</dbReference>
<dbReference type="SUPFAM" id="SSF90123">
    <property type="entry name" value="ABC transporter transmembrane region"/>
    <property type="match status" value="1"/>
</dbReference>
<feature type="domain" description="ABC transmembrane type-1" evidence="9">
    <location>
        <begin position="24"/>
        <end position="308"/>
    </location>
</feature>
<keyword evidence="3" id="KW-0547">Nucleotide-binding</keyword>
<dbReference type="InterPro" id="IPR017871">
    <property type="entry name" value="ABC_transporter-like_CS"/>
</dbReference>
<dbReference type="PANTHER" id="PTHR43394">
    <property type="entry name" value="ATP-DEPENDENT PERMEASE MDL1, MITOCHONDRIAL"/>
    <property type="match status" value="1"/>
</dbReference>
<dbReference type="Proteomes" id="UP001500967">
    <property type="component" value="Unassembled WGS sequence"/>
</dbReference>
<feature type="domain" description="ABC transporter" evidence="8">
    <location>
        <begin position="342"/>
        <end position="592"/>
    </location>
</feature>
<evidence type="ECO:0000256" key="7">
    <source>
        <dbReference type="SAM" id="Phobius"/>
    </source>
</evidence>
<dbReference type="PROSITE" id="PS00211">
    <property type="entry name" value="ABC_TRANSPORTER_1"/>
    <property type="match status" value="1"/>
</dbReference>
<keyword evidence="4 10" id="KW-0067">ATP-binding</keyword>
<dbReference type="InterPro" id="IPR003439">
    <property type="entry name" value="ABC_transporter-like_ATP-bd"/>
</dbReference>
<dbReference type="InterPro" id="IPR027417">
    <property type="entry name" value="P-loop_NTPase"/>
</dbReference>
<evidence type="ECO:0000259" key="9">
    <source>
        <dbReference type="PROSITE" id="PS50929"/>
    </source>
</evidence>
<dbReference type="PANTHER" id="PTHR43394:SF1">
    <property type="entry name" value="ATP-BINDING CASSETTE SUB-FAMILY B MEMBER 10, MITOCHONDRIAL"/>
    <property type="match status" value="1"/>
</dbReference>